<name>A0A9Q0RF98_ANAIG</name>
<dbReference type="AlphaFoldDB" id="A0A9Q0RF98"/>
<keyword evidence="2" id="KW-1185">Reference proteome</keyword>
<reference evidence="1" key="1">
    <citation type="submission" date="2022-10" db="EMBL/GenBank/DDBJ databases">
        <title>Novel sulphate-reducing endosymbionts in the free-living metamonad Anaeramoeba.</title>
        <authorList>
            <person name="Jerlstrom-Hultqvist J."/>
            <person name="Cepicka I."/>
            <person name="Gallot-Lavallee L."/>
            <person name="Salas-Leiva D."/>
            <person name="Curtis B.A."/>
            <person name="Zahonova K."/>
            <person name="Pipaliya S."/>
            <person name="Dacks J."/>
            <person name="Roger A.J."/>
        </authorList>
    </citation>
    <scope>NUCLEOTIDE SEQUENCE</scope>
    <source>
        <strain evidence="1">BMAN</strain>
    </source>
</reference>
<protein>
    <submittedName>
        <fullName evidence="1">Calmodulin</fullName>
    </submittedName>
</protein>
<organism evidence="1 2">
    <name type="scientific">Anaeramoeba ignava</name>
    <name type="common">Anaerobic marine amoeba</name>
    <dbReference type="NCBI Taxonomy" id="1746090"/>
    <lineage>
        <taxon>Eukaryota</taxon>
        <taxon>Metamonada</taxon>
        <taxon>Anaeramoebidae</taxon>
        <taxon>Anaeramoeba</taxon>
    </lineage>
</organism>
<evidence type="ECO:0000313" key="2">
    <source>
        <dbReference type="Proteomes" id="UP001149090"/>
    </source>
</evidence>
<accession>A0A9Q0RF98</accession>
<dbReference type="InterPro" id="IPR011992">
    <property type="entry name" value="EF-hand-dom_pair"/>
</dbReference>
<dbReference type="EMBL" id="JAPDFW010000058">
    <property type="protein sequence ID" value="KAJ5077473.1"/>
    <property type="molecule type" value="Genomic_DNA"/>
</dbReference>
<dbReference type="Proteomes" id="UP001149090">
    <property type="component" value="Unassembled WGS sequence"/>
</dbReference>
<dbReference type="Gene3D" id="1.10.238.10">
    <property type="entry name" value="EF-hand"/>
    <property type="match status" value="1"/>
</dbReference>
<proteinExistence type="predicted"/>
<evidence type="ECO:0000313" key="1">
    <source>
        <dbReference type="EMBL" id="KAJ5077473.1"/>
    </source>
</evidence>
<dbReference type="SUPFAM" id="SSF47473">
    <property type="entry name" value="EF-hand"/>
    <property type="match status" value="1"/>
</dbReference>
<gene>
    <name evidence="1" type="ORF">M0811_05996</name>
</gene>
<sequence length="193" mass="22705">MGNCQRNKQNYQELKTLFPNLSEEQISNYLQDYNQLLLEIEKSQRYLGLTKDIFVKYCSKLGISDENAEKQFQRFCSENSSEHLKSHDFIKFKSHFEVITNQVETTFKTWCSNLDEGMSKEELFVALQRLDFVKSKEESEIVFNTIKENKKGNITKKEWCYINVNHGGLRQFVDVAIINDALNIGEDEWIFVC</sequence>
<comment type="caution">
    <text evidence="1">The sequence shown here is derived from an EMBL/GenBank/DDBJ whole genome shotgun (WGS) entry which is preliminary data.</text>
</comment>